<name>A0A2J7QZC3_9NEOP</name>
<evidence type="ECO:0000313" key="2">
    <source>
        <dbReference type="Proteomes" id="UP000235965"/>
    </source>
</evidence>
<keyword evidence="2" id="KW-1185">Reference proteome</keyword>
<proteinExistence type="predicted"/>
<reference evidence="1 2" key="1">
    <citation type="submission" date="2017-12" db="EMBL/GenBank/DDBJ databases">
        <title>Hemimetabolous genomes reveal molecular basis of termite eusociality.</title>
        <authorList>
            <person name="Harrison M.C."/>
            <person name="Jongepier E."/>
            <person name="Robertson H.M."/>
            <person name="Arning N."/>
            <person name="Bitard-Feildel T."/>
            <person name="Chao H."/>
            <person name="Childers C.P."/>
            <person name="Dinh H."/>
            <person name="Doddapaneni H."/>
            <person name="Dugan S."/>
            <person name="Gowin J."/>
            <person name="Greiner C."/>
            <person name="Han Y."/>
            <person name="Hu H."/>
            <person name="Hughes D.S.T."/>
            <person name="Huylmans A.-K."/>
            <person name="Kemena C."/>
            <person name="Kremer L.P.M."/>
            <person name="Lee S.L."/>
            <person name="Lopez-Ezquerra A."/>
            <person name="Mallet L."/>
            <person name="Monroy-Kuhn J.M."/>
            <person name="Moser A."/>
            <person name="Murali S.C."/>
            <person name="Muzny D.M."/>
            <person name="Otani S."/>
            <person name="Piulachs M.-D."/>
            <person name="Poelchau M."/>
            <person name="Qu J."/>
            <person name="Schaub F."/>
            <person name="Wada-Katsumata A."/>
            <person name="Worley K.C."/>
            <person name="Xie Q."/>
            <person name="Ylla G."/>
            <person name="Poulsen M."/>
            <person name="Gibbs R.A."/>
            <person name="Schal C."/>
            <person name="Richards S."/>
            <person name="Belles X."/>
            <person name="Korb J."/>
            <person name="Bornberg-Bauer E."/>
        </authorList>
    </citation>
    <scope>NUCLEOTIDE SEQUENCE [LARGE SCALE GENOMIC DNA]</scope>
    <source>
        <tissue evidence="1">Whole body</tissue>
    </source>
</reference>
<sequence length="50" mass="5308">MGIQQCCIACPANGGPELCEVDDMQVGTQITRSGTCIGIKVLCRNWGLSH</sequence>
<protein>
    <submittedName>
        <fullName evidence="1">Uncharacterized protein</fullName>
    </submittedName>
</protein>
<accession>A0A2J7QZC3</accession>
<dbReference type="AlphaFoldDB" id="A0A2J7QZC3"/>
<organism evidence="1 2">
    <name type="scientific">Cryptotermes secundus</name>
    <dbReference type="NCBI Taxonomy" id="105785"/>
    <lineage>
        <taxon>Eukaryota</taxon>
        <taxon>Metazoa</taxon>
        <taxon>Ecdysozoa</taxon>
        <taxon>Arthropoda</taxon>
        <taxon>Hexapoda</taxon>
        <taxon>Insecta</taxon>
        <taxon>Pterygota</taxon>
        <taxon>Neoptera</taxon>
        <taxon>Polyneoptera</taxon>
        <taxon>Dictyoptera</taxon>
        <taxon>Blattodea</taxon>
        <taxon>Blattoidea</taxon>
        <taxon>Termitoidae</taxon>
        <taxon>Kalotermitidae</taxon>
        <taxon>Cryptotermitinae</taxon>
        <taxon>Cryptotermes</taxon>
    </lineage>
</organism>
<dbReference type="InParanoid" id="A0A2J7QZC3"/>
<dbReference type="Proteomes" id="UP000235965">
    <property type="component" value="Unassembled WGS sequence"/>
</dbReference>
<comment type="caution">
    <text evidence="1">The sequence shown here is derived from an EMBL/GenBank/DDBJ whole genome shotgun (WGS) entry which is preliminary data.</text>
</comment>
<dbReference type="EMBL" id="NEVH01009069">
    <property type="protein sequence ID" value="PNF33940.1"/>
    <property type="molecule type" value="Genomic_DNA"/>
</dbReference>
<gene>
    <name evidence="1" type="ORF">B7P43_G04639</name>
</gene>
<evidence type="ECO:0000313" key="1">
    <source>
        <dbReference type="EMBL" id="PNF33940.1"/>
    </source>
</evidence>